<dbReference type="GO" id="GO:0004519">
    <property type="term" value="F:endonuclease activity"/>
    <property type="evidence" value="ECO:0007669"/>
    <property type="project" value="InterPro"/>
</dbReference>
<organism evidence="6 7">
    <name type="scientific">Rhodovarius crocodyli</name>
    <dbReference type="NCBI Taxonomy" id="1979269"/>
    <lineage>
        <taxon>Bacteria</taxon>
        <taxon>Pseudomonadati</taxon>
        <taxon>Pseudomonadota</taxon>
        <taxon>Alphaproteobacteria</taxon>
        <taxon>Acetobacterales</taxon>
        <taxon>Roseomonadaceae</taxon>
        <taxon>Rhodovarius</taxon>
    </lineage>
</organism>
<dbReference type="Gene3D" id="2.170.16.10">
    <property type="entry name" value="Hedgehog/Intein (Hint) domain"/>
    <property type="match status" value="1"/>
</dbReference>
<proteinExistence type="predicted"/>
<dbReference type="InterPro" id="IPR027417">
    <property type="entry name" value="P-loop_NTPase"/>
</dbReference>
<dbReference type="AlphaFoldDB" id="A0A437MC52"/>
<dbReference type="SUPFAM" id="SSF55608">
    <property type="entry name" value="Homing endonucleases"/>
    <property type="match status" value="1"/>
</dbReference>
<dbReference type="Pfam" id="PF00271">
    <property type="entry name" value="Helicase_C"/>
    <property type="match status" value="1"/>
</dbReference>
<feature type="domain" description="Helicase C-terminal" evidence="5">
    <location>
        <begin position="568"/>
        <end position="716"/>
    </location>
</feature>
<dbReference type="Gene3D" id="3.10.28.10">
    <property type="entry name" value="Homing endonucleases"/>
    <property type="match status" value="1"/>
</dbReference>
<evidence type="ECO:0000313" key="7">
    <source>
        <dbReference type="Proteomes" id="UP000282957"/>
    </source>
</evidence>
<keyword evidence="1" id="KW-0068">Autocatalytic cleavage</keyword>
<sequence length="807" mass="87120">MTLTLRPYQEEAIEGVRDAYRSGARAPLLVAPTGAGKCLARGTPVIMFDGRVVPVEDVVVGDLLMGPDSRARRVTSLARGREEMFRITPLRGGDPYTVNRSHVLSLRMTGGSLHTCGIPDGTVVNLSVDEYLARNKTFRHCAKGWRAAVDFPEHEEPLRLDPYYLGVWLGDGSSRGASITTGDPEVHEAVEACAASHGLALRVEPNSAHSVMLFPTTGRRGVGRGHRTNAITGALHHYGLLQNKHVPHRYLTGSRADRLELLAGFLDADGCWTGRGFDVTLKCERLLDGIIFVARSLGFAARRRPARKVCGNNGKVGDYWRCNINGPVDEIPCRVARKRAAPRRQIKSQLLTGITVESVGQGDYFGFEIAGPDRLFLLGDFTVTHNTVMFGFVSGQTASRGKRVLVLAHRRELIRQASRKLHEAGVHHGVIAPGHDQTAHPVQVASVQTLTRRLDRLQPPDLIVIDEAHHAIAGQWATVIAAFPSARLLGVTATPERLDGRGLGVEVGGCFDALVMGPRVADLIEQGHLTGTRVFAPADAPDLTGVRTKGGDYEHAALNAAMSKPSITGDAILHYNRHAAGQPAILFSPSVEHAREMAEAFRAAGWRAASASGATPTAERDAAIAGLATGEVQILCSCDLISEGLDVPAVGCVILMRPTKSLGLYLQQVGRGLRPAAGKDRLIVLDHAANTLMHGPIEADREWSLRGRPKRQAASARQCPTCYAVHAPAPTCPACGHRYASEGGDGRQGPEVIAGELQELTAAKMQPLRNVLWKAKTEDDLRALARERGYKPGWVRHIMAQRAARHA</sequence>
<dbReference type="SUPFAM" id="SSF51294">
    <property type="entry name" value="Hedgehog/intein (Hint) domain"/>
    <property type="match status" value="1"/>
</dbReference>
<dbReference type="InterPro" id="IPR004042">
    <property type="entry name" value="Intein_endonuc_central"/>
</dbReference>
<dbReference type="GO" id="GO:0005524">
    <property type="term" value="F:ATP binding"/>
    <property type="evidence" value="ECO:0007669"/>
    <property type="project" value="InterPro"/>
</dbReference>
<dbReference type="PROSITE" id="PS50817">
    <property type="entry name" value="INTEIN_N_TER"/>
    <property type="match status" value="1"/>
</dbReference>
<evidence type="ECO:0000259" key="5">
    <source>
        <dbReference type="PROSITE" id="PS51194"/>
    </source>
</evidence>
<dbReference type="PANTHER" id="PTHR47396">
    <property type="entry name" value="TYPE I RESTRICTION ENZYME ECOKI R PROTEIN"/>
    <property type="match status" value="1"/>
</dbReference>
<name>A0A437MC52_9PROT</name>
<evidence type="ECO:0000313" key="6">
    <source>
        <dbReference type="EMBL" id="RVT95226.1"/>
    </source>
</evidence>
<evidence type="ECO:0000259" key="4">
    <source>
        <dbReference type="PROSITE" id="PS51192"/>
    </source>
</evidence>
<dbReference type="Proteomes" id="UP000282957">
    <property type="component" value="Unassembled WGS sequence"/>
</dbReference>
<dbReference type="InterPro" id="IPR050742">
    <property type="entry name" value="Helicase_Restrict-Modif_Enz"/>
</dbReference>
<dbReference type="InterPro" id="IPR027434">
    <property type="entry name" value="Homing_endonucl"/>
</dbReference>
<dbReference type="PANTHER" id="PTHR47396:SF1">
    <property type="entry name" value="ATP-DEPENDENT HELICASE IRC3-RELATED"/>
    <property type="match status" value="1"/>
</dbReference>
<dbReference type="SMART" id="SM00487">
    <property type="entry name" value="DEXDc"/>
    <property type="match status" value="1"/>
</dbReference>
<accession>A0A437MC52</accession>
<dbReference type="InterPro" id="IPR007868">
    <property type="entry name" value="Hom_end_hint"/>
</dbReference>
<feature type="domain" description="DOD-type homing endonuclease" evidence="3">
    <location>
        <begin position="164"/>
        <end position="299"/>
    </location>
</feature>
<dbReference type="InterPro" id="IPR014001">
    <property type="entry name" value="Helicase_ATP-bd"/>
</dbReference>
<keyword evidence="7" id="KW-1185">Reference proteome</keyword>
<dbReference type="InterPro" id="IPR006935">
    <property type="entry name" value="Helicase/UvrB_N"/>
</dbReference>
<evidence type="ECO:0000256" key="2">
    <source>
        <dbReference type="ARBA" id="ARBA00023000"/>
    </source>
</evidence>
<dbReference type="GO" id="GO:0003677">
    <property type="term" value="F:DNA binding"/>
    <property type="evidence" value="ECO:0007669"/>
    <property type="project" value="InterPro"/>
</dbReference>
<evidence type="ECO:0000259" key="3">
    <source>
        <dbReference type="PROSITE" id="PS50819"/>
    </source>
</evidence>
<evidence type="ECO:0008006" key="8">
    <source>
        <dbReference type="Google" id="ProtNLM"/>
    </source>
</evidence>
<dbReference type="RefSeq" id="WP_127788714.1">
    <property type="nucleotide sequence ID" value="NZ_SACL01000006.1"/>
</dbReference>
<dbReference type="InterPro" id="IPR036844">
    <property type="entry name" value="Hint_dom_sf"/>
</dbReference>
<dbReference type="Pfam" id="PF05203">
    <property type="entry name" value="Hom_end_hint"/>
    <property type="match status" value="1"/>
</dbReference>
<dbReference type="Gene3D" id="3.40.50.300">
    <property type="entry name" value="P-loop containing nucleotide triphosphate hydrolases"/>
    <property type="match status" value="2"/>
</dbReference>
<dbReference type="PROSITE" id="PS51194">
    <property type="entry name" value="HELICASE_CTER"/>
    <property type="match status" value="1"/>
</dbReference>
<dbReference type="PROSITE" id="PS50819">
    <property type="entry name" value="INTEIN_ENDONUCLEASE"/>
    <property type="match status" value="1"/>
</dbReference>
<dbReference type="GO" id="GO:0016787">
    <property type="term" value="F:hydrolase activity"/>
    <property type="evidence" value="ECO:0007669"/>
    <property type="project" value="InterPro"/>
</dbReference>
<dbReference type="SUPFAM" id="SSF52540">
    <property type="entry name" value="P-loop containing nucleoside triphosphate hydrolases"/>
    <property type="match status" value="1"/>
</dbReference>
<dbReference type="SMART" id="SM00490">
    <property type="entry name" value="HELICc"/>
    <property type="match status" value="1"/>
</dbReference>
<dbReference type="PROSITE" id="PS51192">
    <property type="entry name" value="HELICASE_ATP_BIND_1"/>
    <property type="match status" value="1"/>
</dbReference>
<dbReference type="Pfam" id="PF04851">
    <property type="entry name" value="ResIII"/>
    <property type="match status" value="1"/>
</dbReference>
<feature type="domain" description="Helicase ATP-binding" evidence="4">
    <location>
        <begin position="367"/>
        <end position="495"/>
    </location>
</feature>
<dbReference type="EMBL" id="SACL01000006">
    <property type="protein sequence ID" value="RVT95226.1"/>
    <property type="molecule type" value="Genomic_DNA"/>
</dbReference>
<reference evidence="6 7" key="1">
    <citation type="submission" date="2019-01" db="EMBL/GenBank/DDBJ databases">
        <authorList>
            <person name="Chen W.-M."/>
        </authorList>
    </citation>
    <scope>NUCLEOTIDE SEQUENCE [LARGE SCALE GENOMIC DNA]</scope>
    <source>
        <strain evidence="6 7">CCP-6</strain>
    </source>
</reference>
<comment type="caution">
    <text evidence="6">The sequence shown here is derived from an EMBL/GenBank/DDBJ whole genome shotgun (WGS) entry which is preliminary data.</text>
</comment>
<dbReference type="InterPro" id="IPR006141">
    <property type="entry name" value="Intein_N"/>
</dbReference>
<evidence type="ECO:0000256" key="1">
    <source>
        <dbReference type="ARBA" id="ARBA00022813"/>
    </source>
</evidence>
<dbReference type="GO" id="GO:0016539">
    <property type="term" value="P:intein-mediated protein splicing"/>
    <property type="evidence" value="ECO:0007669"/>
    <property type="project" value="InterPro"/>
</dbReference>
<dbReference type="InterPro" id="IPR001650">
    <property type="entry name" value="Helicase_C-like"/>
</dbReference>
<dbReference type="GO" id="GO:0005829">
    <property type="term" value="C:cytosol"/>
    <property type="evidence" value="ECO:0007669"/>
    <property type="project" value="TreeGrafter"/>
</dbReference>
<protein>
    <recommendedName>
        <fullName evidence="8">DEAD/DEAH box helicase</fullName>
    </recommendedName>
</protein>
<keyword evidence="2" id="KW-0651">Protein splicing</keyword>
<gene>
    <name evidence="6" type="ORF">EOD42_16710</name>
</gene>
<dbReference type="OrthoDB" id="9803459at2"/>